<sequence>MTAPQHPPTNRSILDLPPADKRSSSCFQVRHSTLPTSPSAVEIKVVCEAADAKLIVAQTHSLESSIPPALKDKTTTEDNDVSTSDPSPPSLPSTKDSSDDNASDPPLPPDPTLLLHPLELAPRTTSSAAILTADILLTTPSTRANSPSASMGGDGGCNDDAMTFFDDIMNDSREPGTLALVSKGGGHLTPSPATSLPELYHGFFDNHPELCCESDQSSSDVEMMEHDLMEDEDAPVMIHMFPRAQLLFSWLLLPRNHRWLDGFWVLQRALVVVDYEK</sequence>
<feature type="region of interest" description="Disordered" evidence="1">
    <location>
        <begin position="1"/>
        <end position="24"/>
    </location>
</feature>
<dbReference type="Proteomes" id="UP000717515">
    <property type="component" value="Unassembled WGS sequence"/>
</dbReference>
<evidence type="ECO:0000313" key="2">
    <source>
        <dbReference type="EMBL" id="KAG9321680.1"/>
    </source>
</evidence>
<proteinExistence type="predicted"/>
<feature type="region of interest" description="Disordered" evidence="1">
    <location>
        <begin position="66"/>
        <end position="115"/>
    </location>
</feature>
<evidence type="ECO:0000313" key="3">
    <source>
        <dbReference type="Proteomes" id="UP000717515"/>
    </source>
</evidence>
<organism evidence="2 3">
    <name type="scientific">Mortierella alpina</name>
    <name type="common">Oleaginous fungus</name>
    <name type="synonym">Mortierella renispora</name>
    <dbReference type="NCBI Taxonomy" id="64518"/>
    <lineage>
        <taxon>Eukaryota</taxon>
        <taxon>Fungi</taxon>
        <taxon>Fungi incertae sedis</taxon>
        <taxon>Mucoromycota</taxon>
        <taxon>Mortierellomycotina</taxon>
        <taxon>Mortierellomycetes</taxon>
        <taxon>Mortierellales</taxon>
        <taxon>Mortierellaceae</taxon>
        <taxon>Mortierella</taxon>
    </lineage>
</organism>
<reference evidence="2" key="1">
    <citation type="submission" date="2021-07" db="EMBL/GenBank/DDBJ databases">
        <title>Draft genome of Mortierella alpina, strain LL118, isolated from an aspen leaf litter sample.</title>
        <authorList>
            <person name="Yang S."/>
            <person name="Vinatzer B.A."/>
        </authorList>
    </citation>
    <scope>NUCLEOTIDE SEQUENCE</scope>
    <source>
        <strain evidence="2">LL118</strain>
    </source>
</reference>
<gene>
    <name evidence="2" type="ORF">KVV02_004084</name>
</gene>
<accession>A0A9P8A1K3</accession>
<evidence type="ECO:0000256" key="1">
    <source>
        <dbReference type="SAM" id="MobiDB-lite"/>
    </source>
</evidence>
<comment type="caution">
    <text evidence="2">The sequence shown here is derived from an EMBL/GenBank/DDBJ whole genome shotgun (WGS) entry which is preliminary data.</text>
</comment>
<name>A0A9P8A1K3_MORAP</name>
<dbReference type="EMBL" id="JAIFTL010000190">
    <property type="protein sequence ID" value="KAG9321680.1"/>
    <property type="molecule type" value="Genomic_DNA"/>
</dbReference>
<dbReference type="AlphaFoldDB" id="A0A9P8A1K3"/>
<protein>
    <submittedName>
        <fullName evidence="2">Uncharacterized protein</fullName>
    </submittedName>
</protein>